<dbReference type="PANTHER" id="PTHR46696">
    <property type="entry name" value="P450, PUTATIVE (EUROFUNG)-RELATED"/>
    <property type="match status" value="1"/>
</dbReference>
<evidence type="ECO:0000256" key="2">
    <source>
        <dbReference type="ARBA" id="ARBA00022617"/>
    </source>
</evidence>
<accession>A0A852VXW3</accession>
<keyword evidence="5 7" id="KW-0408">Iron</keyword>
<name>A0A852VXW3_PSEA5</name>
<evidence type="ECO:0000256" key="5">
    <source>
        <dbReference type="ARBA" id="ARBA00023004"/>
    </source>
</evidence>
<organism evidence="9 10">
    <name type="scientific">Pseudonocardia alni</name>
    <name type="common">Amycolata alni</name>
    <dbReference type="NCBI Taxonomy" id="33907"/>
    <lineage>
        <taxon>Bacteria</taxon>
        <taxon>Bacillati</taxon>
        <taxon>Actinomycetota</taxon>
        <taxon>Actinomycetes</taxon>
        <taxon>Pseudonocardiales</taxon>
        <taxon>Pseudonocardiaceae</taxon>
        <taxon>Pseudonocardia</taxon>
    </lineage>
</organism>
<dbReference type="RefSeq" id="WP_179760948.1">
    <property type="nucleotide sequence ID" value="NZ_BAAAJZ010000015.1"/>
</dbReference>
<evidence type="ECO:0000313" key="10">
    <source>
        <dbReference type="Proteomes" id="UP000549695"/>
    </source>
</evidence>
<dbReference type="AlphaFoldDB" id="A0A852VXW3"/>
<dbReference type="GO" id="GO:0020037">
    <property type="term" value="F:heme binding"/>
    <property type="evidence" value="ECO:0007669"/>
    <property type="project" value="InterPro"/>
</dbReference>
<dbReference type="PRINTS" id="PR00359">
    <property type="entry name" value="BP450"/>
</dbReference>
<keyword evidence="4 7" id="KW-0560">Oxidoreductase</keyword>
<dbReference type="PROSITE" id="PS00086">
    <property type="entry name" value="CYTOCHROME_P450"/>
    <property type="match status" value="1"/>
</dbReference>
<dbReference type="EMBL" id="JACCCZ010000001">
    <property type="protein sequence ID" value="NYG01768.1"/>
    <property type="molecule type" value="Genomic_DNA"/>
</dbReference>
<dbReference type="PANTHER" id="PTHR46696:SF1">
    <property type="entry name" value="CYTOCHROME P450 YJIB-RELATED"/>
    <property type="match status" value="1"/>
</dbReference>
<protein>
    <submittedName>
        <fullName evidence="9">Cytochrome P450</fullName>
    </submittedName>
</protein>
<evidence type="ECO:0000256" key="6">
    <source>
        <dbReference type="ARBA" id="ARBA00023033"/>
    </source>
</evidence>
<dbReference type="SUPFAM" id="SSF48264">
    <property type="entry name" value="Cytochrome P450"/>
    <property type="match status" value="1"/>
</dbReference>
<dbReference type="Proteomes" id="UP000549695">
    <property type="component" value="Unassembled WGS sequence"/>
</dbReference>
<dbReference type="Gene3D" id="1.10.630.10">
    <property type="entry name" value="Cytochrome P450"/>
    <property type="match status" value="1"/>
</dbReference>
<dbReference type="InterPro" id="IPR001128">
    <property type="entry name" value="Cyt_P450"/>
</dbReference>
<comment type="similarity">
    <text evidence="1 7">Belongs to the cytochrome P450 family.</text>
</comment>
<dbReference type="PRINTS" id="PR00385">
    <property type="entry name" value="P450"/>
</dbReference>
<reference evidence="9 10" key="1">
    <citation type="submission" date="2020-07" db="EMBL/GenBank/DDBJ databases">
        <title>Sequencing the genomes of 1000 actinobacteria strains.</title>
        <authorList>
            <person name="Klenk H.-P."/>
        </authorList>
    </citation>
    <scope>NUCLEOTIDE SEQUENCE [LARGE SCALE GENOMIC DNA]</scope>
    <source>
        <strain evidence="9 10">DSM 44749</strain>
    </source>
</reference>
<dbReference type="GO" id="GO:0004497">
    <property type="term" value="F:monooxygenase activity"/>
    <property type="evidence" value="ECO:0007669"/>
    <property type="project" value="UniProtKB-KW"/>
</dbReference>
<dbReference type="FunFam" id="1.10.630.10:FF:000018">
    <property type="entry name" value="Cytochrome P450 monooxygenase"/>
    <property type="match status" value="1"/>
</dbReference>
<proteinExistence type="inferred from homology"/>
<keyword evidence="2 7" id="KW-0349">Heme</keyword>
<dbReference type="InterPro" id="IPR036396">
    <property type="entry name" value="Cyt_P450_sf"/>
</dbReference>
<keyword evidence="6 7" id="KW-0503">Monooxygenase</keyword>
<evidence type="ECO:0000313" key="9">
    <source>
        <dbReference type="EMBL" id="NYG01768.1"/>
    </source>
</evidence>
<keyword evidence="3 7" id="KW-0479">Metal-binding</keyword>
<evidence type="ECO:0000256" key="4">
    <source>
        <dbReference type="ARBA" id="ARBA00023002"/>
    </source>
</evidence>
<dbReference type="InterPro" id="IPR002397">
    <property type="entry name" value="Cyt_P450_B"/>
</dbReference>
<sequence length="407" mass="44462">MTAVTDPVPTYPMTRGCPFDPPAELARIRDDECPAEPGVARVRIWDGSTPWLVTRYDDVRAALADERLSADADRDGYPAASRSRRVRSRGRRRSFIMMDGPEHARHRRMLIGEFTVRRIERLRPLVEQTVTALLDAMEAGENPTDLVQAFALPLPSLVICHLLGVPYADHAFFEAQSRIMVDLTSGAEASAAASDALQDYLAGLVRERLDEPRDDVLGGMAARVAAGDLTVDEASASALLLLVAGHETTANMIALGTLTLLHHPDQLAVVRDGDAAQVRAAVEELLRVLTVTHVGRRRVATEGLEIGEVTIRAGEGVVLAAEAANRDPRQWPHPDEVDVTRGTNRHVAFGFGVHQCLGQPLARLELQIAYPALLRRFPGLRVTVPDSEIPFRDDMAVYGVHALPVAF</sequence>
<comment type="caution">
    <text evidence="9">The sequence shown here is derived from an EMBL/GenBank/DDBJ whole genome shotgun (WGS) entry which is preliminary data.</text>
</comment>
<evidence type="ECO:0000256" key="7">
    <source>
        <dbReference type="RuleBase" id="RU000461"/>
    </source>
</evidence>
<dbReference type="Pfam" id="PF00067">
    <property type="entry name" value="p450"/>
    <property type="match status" value="2"/>
</dbReference>
<feature type="region of interest" description="Disordered" evidence="8">
    <location>
        <begin position="73"/>
        <end position="92"/>
    </location>
</feature>
<keyword evidence="10" id="KW-1185">Reference proteome</keyword>
<dbReference type="GO" id="GO:0016705">
    <property type="term" value="F:oxidoreductase activity, acting on paired donors, with incorporation or reduction of molecular oxygen"/>
    <property type="evidence" value="ECO:0007669"/>
    <property type="project" value="InterPro"/>
</dbReference>
<dbReference type="GO" id="GO:0005506">
    <property type="term" value="F:iron ion binding"/>
    <property type="evidence" value="ECO:0007669"/>
    <property type="project" value="InterPro"/>
</dbReference>
<gene>
    <name evidence="9" type="ORF">HDA37_002053</name>
</gene>
<dbReference type="GeneID" id="98051829"/>
<evidence type="ECO:0000256" key="1">
    <source>
        <dbReference type="ARBA" id="ARBA00010617"/>
    </source>
</evidence>
<dbReference type="InterPro" id="IPR017972">
    <property type="entry name" value="Cyt_P450_CS"/>
</dbReference>
<dbReference type="CDD" id="cd11030">
    <property type="entry name" value="CYP105-like"/>
    <property type="match status" value="1"/>
</dbReference>
<feature type="compositionally biased region" description="Basic residues" evidence="8">
    <location>
        <begin position="82"/>
        <end position="92"/>
    </location>
</feature>
<evidence type="ECO:0000256" key="3">
    <source>
        <dbReference type="ARBA" id="ARBA00022723"/>
    </source>
</evidence>
<evidence type="ECO:0000256" key="8">
    <source>
        <dbReference type="SAM" id="MobiDB-lite"/>
    </source>
</evidence>